<evidence type="ECO:0000256" key="7">
    <source>
        <dbReference type="SAM" id="MobiDB-lite"/>
    </source>
</evidence>
<name>A0A2V4B0H6_9PSEU</name>
<evidence type="ECO:0000256" key="8">
    <source>
        <dbReference type="SAM" id="SignalP"/>
    </source>
</evidence>
<dbReference type="PROSITE" id="PS00136">
    <property type="entry name" value="SUBTILASE_ASP"/>
    <property type="match status" value="1"/>
</dbReference>
<dbReference type="PROSITE" id="PS00137">
    <property type="entry name" value="SUBTILASE_HIS"/>
    <property type="match status" value="1"/>
</dbReference>
<dbReference type="InterPro" id="IPR023828">
    <property type="entry name" value="Peptidase_S8_Ser-AS"/>
</dbReference>
<comment type="caution">
    <text evidence="10">The sequence shown here is derived from an EMBL/GenBank/DDBJ whole genome shotgun (WGS) entry which is preliminary data.</text>
</comment>
<feature type="active site" description="Charge relay system" evidence="5">
    <location>
        <position position="201"/>
    </location>
</feature>
<dbReference type="InterPro" id="IPR023827">
    <property type="entry name" value="Peptidase_S8_Asp-AS"/>
</dbReference>
<dbReference type="InterPro" id="IPR050131">
    <property type="entry name" value="Peptidase_S8_subtilisin-like"/>
</dbReference>
<comment type="similarity">
    <text evidence="1 5 6">Belongs to the peptidase S8 family.</text>
</comment>
<dbReference type="PANTHER" id="PTHR43806">
    <property type="entry name" value="PEPTIDASE S8"/>
    <property type="match status" value="1"/>
</dbReference>
<dbReference type="AlphaFoldDB" id="A0A2V4B0H6"/>
<dbReference type="SUPFAM" id="SSF52743">
    <property type="entry name" value="Subtilisin-like"/>
    <property type="match status" value="1"/>
</dbReference>
<evidence type="ECO:0000313" key="10">
    <source>
        <dbReference type="EMBL" id="PXY27517.1"/>
    </source>
</evidence>
<dbReference type="InterPro" id="IPR022398">
    <property type="entry name" value="Peptidase_S8_His-AS"/>
</dbReference>
<gene>
    <name evidence="10" type="ORF">BAY60_13970</name>
</gene>
<dbReference type="PROSITE" id="PS51892">
    <property type="entry name" value="SUBTILASE"/>
    <property type="match status" value="1"/>
</dbReference>
<evidence type="ECO:0000256" key="4">
    <source>
        <dbReference type="ARBA" id="ARBA00022825"/>
    </source>
</evidence>
<feature type="active site" description="Charge relay system" evidence="5">
    <location>
        <position position="388"/>
    </location>
</feature>
<keyword evidence="4 5" id="KW-0720">Serine protease</keyword>
<dbReference type="Proteomes" id="UP000249915">
    <property type="component" value="Unassembled WGS sequence"/>
</dbReference>
<keyword evidence="3 5" id="KW-0378">Hydrolase</keyword>
<evidence type="ECO:0000256" key="2">
    <source>
        <dbReference type="ARBA" id="ARBA00022670"/>
    </source>
</evidence>
<evidence type="ECO:0000313" key="11">
    <source>
        <dbReference type="Proteomes" id="UP000249915"/>
    </source>
</evidence>
<protein>
    <submittedName>
        <fullName evidence="10">Serine protease</fullName>
    </submittedName>
</protein>
<feature type="region of interest" description="Disordered" evidence="7">
    <location>
        <begin position="94"/>
        <end position="127"/>
    </location>
</feature>
<dbReference type="GO" id="GO:0006508">
    <property type="term" value="P:proteolysis"/>
    <property type="evidence" value="ECO:0007669"/>
    <property type="project" value="UniProtKB-KW"/>
</dbReference>
<evidence type="ECO:0000259" key="9">
    <source>
        <dbReference type="Pfam" id="PF00082"/>
    </source>
</evidence>
<dbReference type="InterPro" id="IPR000209">
    <property type="entry name" value="Peptidase_S8/S53_dom"/>
</dbReference>
<dbReference type="PROSITE" id="PS00138">
    <property type="entry name" value="SUBTILASE_SER"/>
    <property type="match status" value="1"/>
</dbReference>
<dbReference type="InterPro" id="IPR036852">
    <property type="entry name" value="Peptidase_S8/S53_dom_sf"/>
</dbReference>
<feature type="compositionally biased region" description="Basic and acidic residues" evidence="7">
    <location>
        <begin position="473"/>
        <end position="500"/>
    </location>
</feature>
<evidence type="ECO:0000256" key="1">
    <source>
        <dbReference type="ARBA" id="ARBA00011073"/>
    </source>
</evidence>
<dbReference type="PANTHER" id="PTHR43806:SF11">
    <property type="entry name" value="CEREVISIN-RELATED"/>
    <property type="match status" value="1"/>
</dbReference>
<dbReference type="PRINTS" id="PR00723">
    <property type="entry name" value="SUBTILISIN"/>
</dbReference>
<keyword evidence="8" id="KW-0732">Signal</keyword>
<sequence>MLRRGSVLLTCAVLVFAGQAAAAGGAAAEPGDECTGSGDALRYLVLFDPGTSRAAARQEIAAACGRPTVYYPEIAVAVATSRSPAFAERIGADRTVSAQRLRGDEPTGRTQRQDPDRQAPQTALGSGDLSAAQWDMRAIGADVARAVEPGSRTVVVGVLDSGVDAGHPDLSRAVDPRLSASCLSGAPERSAASWAPTTSEHGTHVAGIIAAADDGQGITGVAPGVRLASVKVVDDQGYVEPQAAVCGFMWAARHGIPITNSSFFVTPGTMPCAPSDGYDVVREAVARAVGYAESAGTLNVAAATNEAVHLTASPESGAADDTSRGTCEALPAGLRDTVAVSAVGRDRVKAGYSSYGLGVIDLAAPGGTDGDCVLSTVPGGYAPLCGTSMAAPHVTGVAALLASREPGASPERLRDVLAEQAQAIACPGDYDLTGNGSQDAYCAGYEGYNGFYGRGMVDALAAVSGSPEQEASEPARRGVDAEQSQRDQVADVPEHRRVEHPGGQSAQELDPVVERNALNDVLQGLGVDRQRVEGR</sequence>
<feature type="compositionally biased region" description="Basic and acidic residues" evidence="7">
    <location>
        <begin position="101"/>
        <end position="117"/>
    </location>
</feature>
<feature type="chain" id="PRO_5043467177" evidence="8">
    <location>
        <begin position="23"/>
        <end position="535"/>
    </location>
</feature>
<evidence type="ECO:0000256" key="6">
    <source>
        <dbReference type="RuleBase" id="RU003355"/>
    </source>
</evidence>
<dbReference type="GO" id="GO:0004252">
    <property type="term" value="F:serine-type endopeptidase activity"/>
    <property type="evidence" value="ECO:0007669"/>
    <property type="project" value="UniProtKB-UniRule"/>
</dbReference>
<reference evidence="10 11" key="1">
    <citation type="submission" date="2016-07" db="EMBL/GenBank/DDBJ databases">
        <title>Draft genome sequence of Prauserella muralis DSM 45305, isolated from a mould-covered wall in an indoor environment.</title>
        <authorList>
            <person name="Ruckert C."/>
            <person name="Albersmeier A."/>
            <person name="Jiang C.-L."/>
            <person name="Jiang Y."/>
            <person name="Kalinowski J."/>
            <person name="Schneider O."/>
            <person name="Winkler A."/>
            <person name="Zotchev S.B."/>
        </authorList>
    </citation>
    <scope>NUCLEOTIDE SEQUENCE [LARGE SCALE GENOMIC DNA]</scope>
    <source>
        <strain evidence="10 11">DSM 45305</strain>
    </source>
</reference>
<keyword evidence="2 5" id="KW-0645">Protease</keyword>
<organism evidence="10 11">
    <name type="scientific">Prauserella muralis</name>
    <dbReference type="NCBI Taxonomy" id="588067"/>
    <lineage>
        <taxon>Bacteria</taxon>
        <taxon>Bacillati</taxon>
        <taxon>Actinomycetota</taxon>
        <taxon>Actinomycetes</taxon>
        <taxon>Pseudonocardiales</taxon>
        <taxon>Pseudonocardiaceae</taxon>
        <taxon>Prauserella</taxon>
    </lineage>
</organism>
<keyword evidence="11" id="KW-1185">Reference proteome</keyword>
<accession>A0A2V4B0H6</accession>
<dbReference type="Gene3D" id="3.40.50.200">
    <property type="entry name" value="Peptidase S8/S53 domain"/>
    <property type="match status" value="1"/>
</dbReference>
<proteinExistence type="inferred from homology"/>
<feature type="domain" description="Peptidase S8/S53" evidence="9">
    <location>
        <begin position="152"/>
        <end position="434"/>
    </location>
</feature>
<feature type="signal peptide" evidence="8">
    <location>
        <begin position="1"/>
        <end position="22"/>
    </location>
</feature>
<dbReference type="EMBL" id="MASW01000002">
    <property type="protein sequence ID" value="PXY27517.1"/>
    <property type="molecule type" value="Genomic_DNA"/>
</dbReference>
<dbReference type="InterPro" id="IPR015500">
    <property type="entry name" value="Peptidase_S8_subtilisin-rel"/>
</dbReference>
<evidence type="ECO:0000256" key="5">
    <source>
        <dbReference type="PROSITE-ProRule" id="PRU01240"/>
    </source>
</evidence>
<dbReference type="Pfam" id="PF00082">
    <property type="entry name" value="Peptidase_S8"/>
    <property type="match status" value="1"/>
</dbReference>
<feature type="active site" description="Charge relay system" evidence="5">
    <location>
        <position position="160"/>
    </location>
</feature>
<feature type="region of interest" description="Disordered" evidence="7">
    <location>
        <begin position="464"/>
        <end position="512"/>
    </location>
</feature>
<evidence type="ECO:0000256" key="3">
    <source>
        <dbReference type="ARBA" id="ARBA00022801"/>
    </source>
</evidence>